<evidence type="ECO:0000256" key="5">
    <source>
        <dbReference type="ARBA" id="ARBA00022989"/>
    </source>
</evidence>
<evidence type="ECO:0000259" key="8">
    <source>
        <dbReference type="PROSITE" id="PS50850"/>
    </source>
</evidence>
<dbReference type="InterPro" id="IPR036259">
    <property type="entry name" value="MFS_trans_sf"/>
</dbReference>
<evidence type="ECO:0000256" key="2">
    <source>
        <dbReference type="ARBA" id="ARBA00022448"/>
    </source>
</evidence>
<dbReference type="Pfam" id="PF07690">
    <property type="entry name" value="MFS_1"/>
    <property type="match status" value="1"/>
</dbReference>
<gene>
    <name evidence="9" type="primary">mdtD</name>
    <name evidence="9" type="ORF">MGLY_15040</name>
</gene>
<dbReference type="Proteomes" id="UP000425916">
    <property type="component" value="Chromosome"/>
</dbReference>
<protein>
    <submittedName>
        <fullName evidence="9">Multidrug resistance protein MdtD</fullName>
    </submittedName>
</protein>
<feature type="transmembrane region" description="Helical" evidence="7">
    <location>
        <begin position="171"/>
        <end position="193"/>
    </location>
</feature>
<sequence>MSFQAGGSTAGIYGRRYQVLAAIMLGSIMGPIDASIVNVILPTITGYFGVPIATAQWVPMIYLLTISSLLLFYGRMGDILGYKRIYLMGLAGFIVASALCGLAPGISWLILFRAIQGVTAGMMMAVPYAIITATFPPQERGRALGINAISISAGLALGPTLGGLVTSLWNWRMAFLINIPIGIVGLMWARKVIPELKGQPGKMDGGGAVTAFIFLFSFLLFVNRGQKMGLNAATLEPGVNLLRFGRQIFMFITGLVLFYNYSGRKVNLHRFFSRRLKNLAIPYVIWTAYLPVQPGNHHRLMATSPPFARLRGQVRRRLQ</sequence>
<name>A0A6I5ZR06_9FIRM</name>
<dbReference type="PANTHER" id="PTHR42718">
    <property type="entry name" value="MAJOR FACILITATOR SUPERFAMILY MULTIDRUG TRANSPORTER MFSC"/>
    <property type="match status" value="1"/>
</dbReference>
<proteinExistence type="predicted"/>
<feature type="transmembrane region" description="Helical" evidence="7">
    <location>
        <begin position="20"/>
        <end position="41"/>
    </location>
</feature>
<evidence type="ECO:0000256" key="3">
    <source>
        <dbReference type="ARBA" id="ARBA00022475"/>
    </source>
</evidence>
<accession>A0A6I5ZR06</accession>
<evidence type="ECO:0000313" key="9">
    <source>
        <dbReference type="EMBL" id="QGP92146.1"/>
    </source>
</evidence>
<keyword evidence="3" id="KW-1003">Cell membrane</keyword>
<dbReference type="PROSITE" id="PS50850">
    <property type="entry name" value="MFS"/>
    <property type="match status" value="1"/>
</dbReference>
<feature type="transmembrane region" description="Helical" evidence="7">
    <location>
        <begin position="85"/>
        <end position="104"/>
    </location>
</feature>
<feature type="transmembrane region" description="Helical" evidence="7">
    <location>
        <begin position="205"/>
        <end position="224"/>
    </location>
</feature>
<evidence type="ECO:0000313" key="10">
    <source>
        <dbReference type="Proteomes" id="UP000425916"/>
    </source>
</evidence>
<feature type="domain" description="Major facilitator superfamily (MFS) profile" evidence="8">
    <location>
        <begin position="19"/>
        <end position="319"/>
    </location>
</feature>
<keyword evidence="6 7" id="KW-0472">Membrane</keyword>
<evidence type="ECO:0000256" key="4">
    <source>
        <dbReference type="ARBA" id="ARBA00022692"/>
    </source>
</evidence>
<keyword evidence="10" id="KW-1185">Reference proteome</keyword>
<feature type="transmembrane region" description="Helical" evidence="7">
    <location>
        <begin position="143"/>
        <end position="165"/>
    </location>
</feature>
<dbReference type="EMBL" id="CP046244">
    <property type="protein sequence ID" value="QGP92146.1"/>
    <property type="molecule type" value="Genomic_DNA"/>
</dbReference>
<dbReference type="AlphaFoldDB" id="A0A6I5ZR06"/>
<dbReference type="Gene3D" id="1.20.1720.10">
    <property type="entry name" value="Multidrug resistance protein D"/>
    <property type="match status" value="1"/>
</dbReference>
<evidence type="ECO:0000256" key="6">
    <source>
        <dbReference type="ARBA" id="ARBA00023136"/>
    </source>
</evidence>
<dbReference type="InterPro" id="IPR011701">
    <property type="entry name" value="MFS"/>
</dbReference>
<dbReference type="InterPro" id="IPR020846">
    <property type="entry name" value="MFS_dom"/>
</dbReference>
<reference evidence="9 10" key="1">
    <citation type="submission" date="2019-11" db="EMBL/GenBank/DDBJ databases">
        <title>Genome sequence of Moorella glycerini DSM11254.</title>
        <authorList>
            <person name="Poehlein A."/>
            <person name="Boeer T."/>
            <person name="Daniel R."/>
        </authorList>
    </citation>
    <scope>NUCLEOTIDE SEQUENCE [LARGE SCALE GENOMIC DNA]</scope>
    <source>
        <strain evidence="9 10">DSM 11254</strain>
    </source>
</reference>
<keyword evidence="2" id="KW-0813">Transport</keyword>
<organism evidence="9 10">
    <name type="scientific">Neomoorella glycerini</name>
    <dbReference type="NCBI Taxonomy" id="55779"/>
    <lineage>
        <taxon>Bacteria</taxon>
        <taxon>Bacillati</taxon>
        <taxon>Bacillota</taxon>
        <taxon>Clostridia</taxon>
        <taxon>Neomoorellales</taxon>
        <taxon>Neomoorellaceae</taxon>
        <taxon>Neomoorella</taxon>
    </lineage>
</organism>
<dbReference type="SUPFAM" id="SSF103473">
    <property type="entry name" value="MFS general substrate transporter"/>
    <property type="match status" value="1"/>
</dbReference>
<dbReference type="PANTHER" id="PTHR42718:SF46">
    <property type="entry name" value="BLR6921 PROTEIN"/>
    <property type="match status" value="1"/>
</dbReference>
<feature type="transmembrane region" description="Helical" evidence="7">
    <location>
        <begin position="110"/>
        <end position="131"/>
    </location>
</feature>
<comment type="subcellular location">
    <subcellularLocation>
        <location evidence="1">Cell membrane</location>
        <topology evidence="1">Multi-pass membrane protein</topology>
    </subcellularLocation>
</comment>
<keyword evidence="4 7" id="KW-0812">Transmembrane</keyword>
<feature type="transmembrane region" description="Helical" evidence="7">
    <location>
        <begin position="47"/>
        <end position="73"/>
    </location>
</feature>
<dbReference type="CDD" id="cd17321">
    <property type="entry name" value="MFS_MMR_MDR_like"/>
    <property type="match status" value="1"/>
</dbReference>
<feature type="transmembrane region" description="Helical" evidence="7">
    <location>
        <begin position="244"/>
        <end position="261"/>
    </location>
</feature>
<dbReference type="RefSeq" id="WP_156272752.1">
    <property type="nucleotide sequence ID" value="NZ_CP046244.1"/>
</dbReference>
<evidence type="ECO:0000256" key="1">
    <source>
        <dbReference type="ARBA" id="ARBA00004651"/>
    </source>
</evidence>
<dbReference type="GO" id="GO:0005886">
    <property type="term" value="C:plasma membrane"/>
    <property type="evidence" value="ECO:0007669"/>
    <property type="project" value="UniProtKB-SubCell"/>
</dbReference>
<keyword evidence="5 7" id="KW-1133">Transmembrane helix</keyword>
<dbReference type="PRINTS" id="PR01036">
    <property type="entry name" value="TCRTETB"/>
</dbReference>
<evidence type="ECO:0000256" key="7">
    <source>
        <dbReference type="SAM" id="Phobius"/>
    </source>
</evidence>
<dbReference type="GO" id="GO:0022857">
    <property type="term" value="F:transmembrane transporter activity"/>
    <property type="evidence" value="ECO:0007669"/>
    <property type="project" value="InterPro"/>
</dbReference>
<dbReference type="OrthoDB" id="102502at2"/>